<dbReference type="AlphaFoldDB" id="A0A1L7XKS9"/>
<accession>A0A1L7XKS9</accession>
<evidence type="ECO:0000313" key="1">
    <source>
        <dbReference type="EMBL" id="CZR65614.1"/>
    </source>
</evidence>
<protein>
    <submittedName>
        <fullName evidence="1">Uncharacterized protein</fullName>
    </submittedName>
</protein>
<organism evidence="1 2">
    <name type="scientific">Phialocephala subalpina</name>
    <dbReference type="NCBI Taxonomy" id="576137"/>
    <lineage>
        <taxon>Eukaryota</taxon>
        <taxon>Fungi</taxon>
        <taxon>Dikarya</taxon>
        <taxon>Ascomycota</taxon>
        <taxon>Pezizomycotina</taxon>
        <taxon>Leotiomycetes</taxon>
        <taxon>Helotiales</taxon>
        <taxon>Mollisiaceae</taxon>
        <taxon>Phialocephala</taxon>
        <taxon>Phialocephala fortinii species complex</taxon>
    </lineage>
</organism>
<proteinExistence type="predicted"/>
<sequence length="291" mass="31874">MPWNYKIPVALDESGVVISVGPPNSIVAGVALQDLAAVAVLAATVSIERSSWKYSALPVARRKVGEGKDLSEIWYVVKAALVDPTLTVDQHFEYLVKTFTAPGTAKGATVDGITGAREVQLGNPESLQYSSWVTADNINRLAIALDLAQHFEGLTQKKGEPLARASRTEDGKVVPQLDAICKLTEDQVGGVVRTDSAVKAQAYKQQRFGSSLFQMGSRHSAREKLIRPKQTRKANLTGRKKERRKLMKVKHQIRSLDLLDIQVYEMEVGIVEEGLRCALEVVKAEGQLGNR</sequence>
<dbReference type="Proteomes" id="UP000184330">
    <property type="component" value="Unassembled WGS sequence"/>
</dbReference>
<evidence type="ECO:0000313" key="2">
    <source>
        <dbReference type="Proteomes" id="UP000184330"/>
    </source>
</evidence>
<keyword evidence="2" id="KW-1185">Reference proteome</keyword>
<name>A0A1L7XKS9_9HELO</name>
<gene>
    <name evidence="1" type="ORF">PAC_15514</name>
</gene>
<reference evidence="1 2" key="1">
    <citation type="submission" date="2016-03" db="EMBL/GenBank/DDBJ databases">
        <authorList>
            <person name="Ploux O."/>
        </authorList>
    </citation>
    <scope>NUCLEOTIDE SEQUENCE [LARGE SCALE GENOMIC DNA]</scope>
    <source>
        <strain evidence="1 2">UAMH 11012</strain>
    </source>
</reference>
<dbReference type="EMBL" id="FJOG01000032">
    <property type="protein sequence ID" value="CZR65614.1"/>
    <property type="molecule type" value="Genomic_DNA"/>
</dbReference>